<dbReference type="InterPro" id="IPR019833">
    <property type="entry name" value="Mn/Fe_SOD_BS"/>
</dbReference>
<keyword evidence="10" id="KW-1185">Reference proteome</keyword>
<feature type="domain" description="Manganese/iron superoxide dismutase C-terminal" evidence="8">
    <location>
        <begin position="91"/>
        <end position="193"/>
    </location>
</feature>
<comment type="caution">
    <text evidence="9">The sequence shown here is derived from an EMBL/GenBank/DDBJ whole genome shotgun (WGS) entry which is preliminary data.</text>
</comment>
<dbReference type="RefSeq" id="WP_103562749.1">
    <property type="nucleotide sequence ID" value="NZ_MTBP01000001.1"/>
</dbReference>
<comment type="catalytic activity">
    <reaction evidence="6">
        <text>2 superoxide + 2 H(+) = H2O2 + O2</text>
        <dbReference type="Rhea" id="RHEA:20696"/>
        <dbReference type="ChEBI" id="CHEBI:15378"/>
        <dbReference type="ChEBI" id="CHEBI:15379"/>
        <dbReference type="ChEBI" id="CHEBI:16240"/>
        <dbReference type="ChEBI" id="CHEBI:18421"/>
        <dbReference type="EC" id="1.15.1.1"/>
    </reaction>
</comment>
<keyword evidence="3 5" id="KW-0479">Metal-binding</keyword>
<accession>A0A2P4UN96</accession>
<dbReference type="PANTHER" id="PTHR11404:SF6">
    <property type="entry name" value="SUPEROXIDE DISMUTASE [MN], MITOCHONDRIAL"/>
    <property type="match status" value="1"/>
</dbReference>
<protein>
    <recommendedName>
        <fullName evidence="2 6">Superoxide dismutase</fullName>
        <ecNumber evidence="2 6">1.15.1.1</ecNumber>
    </recommendedName>
</protein>
<evidence type="ECO:0000313" key="10">
    <source>
        <dbReference type="Proteomes" id="UP000242367"/>
    </source>
</evidence>
<dbReference type="Pfam" id="PF00081">
    <property type="entry name" value="Sod_Fe_N"/>
    <property type="match status" value="1"/>
</dbReference>
<dbReference type="Gene3D" id="3.55.40.20">
    <property type="entry name" value="Iron/manganese superoxide dismutase, C-terminal domain"/>
    <property type="match status" value="1"/>
</dbReference>
<organism evidence="9 10">
    <name type="scientific">Actinomadura rubteroloni</name>
    <dbReference type="NCBI Taxonomy" id="1926885"/>
    <lineage>
        <taxon>Bacteria</taxon>
        <taxon>Bacillati</taxon>
        <taxon>Actinomycetota</taxon>
        <taxon>Actinomycetes</taxon>
        <taxon>Streptosporangiales</taxon>
        <taxon>Thermomonosporaceae</taxon>
        <taxon>Actinomadura</taxon>
    </lineage>
</organism>
<comment type="function">
    <text evidence="6">Destroys radicals which are normally produced within the cells and which are toxic to biological systems.</text>
</comment>
<dbReference type="FunFam" id="1.10.287.990:FF:000001">
    <property type="entry name" value="Superoxide dismutase"/>
    <property type="match status" value="1"/>
</dbReference>
<dbReference type="InterPro" id="IPR019832">
    <property type="entry name" value="Mn/Fe_SOD_C"/>
</dbReference>
<dbReference type="GO" id="GO:0046872">
    <property type="term" value="F:metal ion binding"/>
    <property type="evidence" value="ECO:0007669"/>
    <property type="project" value="UniProtKB-KW"/>
</dbReference>
<dbReference type="EMBL" id="MTBP01000001">
    <property type="protein sequence ID" value="POM26521.1"/>
    <property type="molecule type" value="Genomic_DNA"/>
</dbReference>
<dbReference type="PANTHER" id="PTHR11404">
    <property type="entry name" value="SUPEROXIDE DISMUTASE 2"/>
    <property type="match status" value="1"/>
</dbReference>
<evidence type="ECO:0000256" key="4">
    <source>
        <dbReference type="ARBA" id="ARBA00023002"/>
    </source>
</evidence>
<evidence type="ECO:0000256" key="1">
    <source>
        <dbReference type="ARBA" id="ARBA00008714"/>
    </source>
</evidence>
<evidence type="ECO:0000256" key="6">
    <source>
        <dbReference type="RuleBase" id="RU000414"/>
    </source>
</evidence>
<dbReference type="SUPFAM" id="SSF46609">
    <property type="entry name" value="Fe,Mn superoxide dismutase (SOD), N-terminal domain"/>
    <property type="match status" value="1"/>
</dbReference>
<comment type="similarity">
    <text evidence="1 6">Belongs to the iron/manganese superoxide dismutase family.</text>
</comment>
<dbReference type="AlphaFoldDB" id="A0A2P4UN96"/>
<dbReference type="PRINTS" id="PR01703">
    <property type="entry name" value="MNSODISMTASE"/>
</dbReference>
<feature type="domain" description="Manganese/iron superoxide dismutase N-terminal" evidence="7">
    <location>
        <begin position="3"/>
        <end position="84"/>
    </location>
</feature>
<dbReference type="InterPro" id="IPR050265">
    <property type="entry name" value="Fe/Mn_Superoxide_Dismutase"/>
</dbReference>
<keyword evidence="4 6" id="KW-0560">Oxidoreductase</keyword>
<feature type="binding site" evidence="5">
    <location>
        <position position="28"/>
    </location>
    <ligand>
        <name>Mn(2+)</name>
        <dbReference type="ChEBI" id="CHEBI:29035"/>
    </ligand>
</feature>
<evidence type="ECO:0000256" key="5">
    <source>
        <dbReference type="PIRSR" id="PIRSR000349-1"/>
    </source>
</evidence>
<dbReference type="Proteomes" id="UP000242367">
    <property type="component" value="Unassembled WGS sequence"/>
</dbReference>
<evidence type="ECO:0000259" key="7">
    <source>
        <dbReference type="Pfam" id="PF00081"/>
    </source>
</evidence>
<dbReference type="SUPFAM" id="SSF54719">
    <property type="entry name" value="Fe,Mn superoxide dismutase (SOD), C-terminal domain"/>
    <property type="match status" value="1"/>
</dbReference>
<dbReference type="InterPro" id="IPR036314">
    <property type="entry name" value="SOD_C_sf"/>
</dbReference>
<dbReference type="Pfam" id="PF02777">
    <property type="entry name" value="Sod_Fe_C"/>
    <property type="match status" value="1"/>
</dbReference>
<dbReference type="FunFam" id="3.55.40.20:FF:000004">
    <property type="entry name" value="Superoxide dismutase [Fe]"/>
    <property type="match status" value="1"/>
</dbReference>
<evidence type="ECO:0000313" key="9">
    <source>
        <dbReference type="EMBL" id="POM26521.1"/>
    </source>
</evidence>
<dbReference type="PROSITE" id="PS00088">
    <property type="entry name" value="SOD_MN"/>
    <property type="match status" value="1"/>
</dbReference>
<dbReference type="Gene3D" id="1.10.287.990">
    <property type="entry name" value="Fe,Mn superoxide dismutase (SOD) domain"/>
    <property type="match status" value="1"/>
</dbReference>
<sequence>MSTYTLPDLPYDYGALEPAITGEILELHHAKHHAAYVKGANDTLERLAEARGEREFGGLVGLEKTYAFHLSGHVLHSIFWENLSPDGGDRPDGPLADALTEHFGSFAAFQKQLTAATSQVQGSGWGVLAWEPLGRRLIVEQVYDHHGNVGANTTPLLVFDAWEHAYYLQYRNVRPDYVERLWSLVNWTDVARRYTTAAAS</sequence>
<evidence type="ECO:0000256" key="3">
    <source>
        <dbReference type="ARBA" id="ARBA00022723"/>
    </source>
</evidence>
<feature type="binding site" evidence="5">
    <location>
        <position position="76"/>
    </location>
    <ligand>
        <name>Mn(2+)</name>
        <dbReference type="ChEBI" id="CHEBI:29035"/>
    </ligand>
</feature>
<feature type="binding site" evidence="5">
    <location>
        <position position="164"/>
    </location>
    <ligand>
        <name>Mn(2+)</name>
        <dbReference type="ChEBI" id="CHEBI:29035"/>
    </ligand>
</feature>
<dbReference type="PIRSF" id="PIRSF000349">
    <property type="entry name" value="SODismutase"/>
    <property type="match status" value="1"/>
</dbReference>
<dbReference type="InterPro" id="IPR019831">
    <property type="entry name" value="Mn/Fe_SOD_N"/>
</dbReference>
<gene>
    <name evidence="9" type="primary">sodF1</name>
    <name evidence="9" type="ORF">BTM25_09220</name>
</gene>
<feature type="binding site" evidence="5">
    <location>
        <position position="160"/>
    </location>
    <ligand>
        <name>Mn(2+)</name>
        <dbReference type="ChEBI" id="CHEBI:29035"/>
    </ligand>
</feature>
<dbReference type="InterPro" id="IPR001189">
    <property type="entry name" value="Mn/Fe_SOD"/>
</dbReference>
<name>A0A2P4UN96_9ACTN</name>
<dbReference type="GO" id="GO:0004784">
    <property type="term" value="F:superoxide dismutase activity"/>
    <property type="evidence" value="ECO:0007669"/>
    <property type="project" value="UniProtKB-EC"/>
</dbReference>
<reference evidence="9 10" key="1">
    <citation type="journal article" date="2017" name="Chemistry">
        <title>Isolation, Biosynthesis and Chemical Modifications of Rubterolones A-F: Rare Tropolone Alkaloids from Actinomadura sp. 5-2.</title>
        <authorList>
            <person name="Guo H."/>
            <person name="Benndorf R."/>
            <person name="Leichnitz D."/>
            <person name="Klassen J.L."/>
            <person name="Vollmers J."/>
            <person name="Gorls H."/>
            <person name="Steinacker M."/>
            <person name="Weigel C."/>
            <person name="Dahse H.M."/>
            <person name="Kaster A.K."/>
            <person name="de Beer Z.W."/>
            <person name="Poulsen M."/>
            <person name="Beemelmanns C."/>
        </authorList>
    </citation>
    <scope>NUCLEOTIDE SEQUENCE [LARGE SCALE GENOMIC DNA]</scope>
    <source>
        <strain evidence="9 10">5-2</strain>
    </source>
</reference>
<evidence type="ECO:0000259" key="8">
    <source>
        <dbReference type="Pfam" id="PF02777"/>
    </source>
</evidence>
<dbReference type="EC" id="1.15.1.1" evidence="2 6"/>
<evidence type="ECO:0000256" key="2">
    <source>
        <dbReference type="ARBA" id="ARBA00012682"/>
    </source>
</evidence>
<dbReference type="InterPro" id="IPR036324">
    <property type="entry name" value="Mn/Fe_SOD_N_sf"/>
</dbReference>
<proteinExistence type="inferred from homology"/>